<accession>A0A9N9QSD8</accession>
<evidence type="ECO:0000313" key="1">
    <source>
        <dbReference type="EMBL" id="CAG9773757.1"/>
    </source>
</evidence>
<dbReference type="AlphaFoldDB" id="A0A9N9QSD8"/>
<dbReference type="EMBL" id="OU892285">
    <property type="protein sequence ID" value="CAG9773757.1"/>
    <property type="molecule type" value="Genomic_DNA"/>
</dbReference>
<reference evidence="1" key="1">
    <citation type="submission" date="2022-01" db="EMBL/GenBank/DDBJ databases">
        <authorList>
            <person name="King R."/>
        </authorList>
    </citation>
    <scope>NUCLEOTIDE SEQUENCE</scope>
</reference>
<keyword evidence="2" id="KW-1185">Reference proteome</keyword>
<gene>
    <name evidence="1" type="ORF">CEUTPL_LOCUS14143</name>
</gene>
<dbReference type="Proteomes" id="UP001152799">
    <property type="component" value="Chromosome 9"/>
</dbReference>
<sequence>MQKYKYLGSVIIPLMDPDEEIKKDQNRNGSKGICQILLNAYKQKSKPPHQNKVYGMLCVVSIVVPSRNLDLESSNDQKT</sequence>
<proteinExistence type="predicted"/>
<protein>
    <submittedName>
        <fullName evidence="1">Uncharacterized protein</fullName>
    </submittedName>
</protein>
<evidence type="ECO:0000313" key="2">
    <source>
        <dbReference type="Proteomes" id="UP001152799"/>
    </source>
</evidence>
<name>A0A9N9QSD8_9CUCU</name>
<organism evidence="1 2">
    <name type="scientific">Ceutorhynchus assimilis</name>
    <name type="common">cabbage seed weevil</name>
    <dbReference type="NCBI Taxonomy" id="467358"/>
    <lineage>
        <taxon>Eukaryota</taxon>
        <taxon>Metazoa</taxon>
        <taxon>Ecdysozoa</taxon>
        <taxon>Arthropoda</taxon>
        <taxon>Hexapoda</taxon>
        <taxon>Insecta</taxon>
        <taxon>Pterygota</taxon>
        <taxon>Neoptera</taxon>
        <taxon>Endopterygota</taxon>
        <taxon>Coleoptera</taxon>
        <taxon>Polyphaga</taxon>
        <taxon>Cucujiformia</taxon>
        <taxon>Curculionidae</taxon>
        <taxon>Ceutorhynchinae</taxon>
        <taxon>Ceutorhynchus</taxon>
    </lineage>
</organism>